<evidence type="ECO:0000256" key="13">
    <source>
        <dbReference type="ARBA" id="ARBA00033470"/>
    </source>
</evidence>
<dbReference type="InterPro" id="IPR013815">
    <property type="entry name" value="ATP_grasp_subdomain_1"/>
</dbReference>
<evidence type="ECO:0000256" key="14">
    <source>
        <dbReference type="ARBA" id="ARBA00047700"/>
    </source>
</evidence>
<evidence type="ECO:0000256" key="7">
    <source>
        <dbReference type="ARBA" id="ARBA00022679"/>
    </source>
</evidence>
<keyword evidence="18" id="KW-1185">Reference proteome</keyword>
<evidence type="ECO:0000256" key="5">
    <source>
        <dbReference type="ARBA" id="ARBA00011996"/>
    </source>
</evidence>
<dbReference type="Gene3D" id="3.30.1490.20">
    <property type="entry name" value="ATP-grasp fold, A domain"/>
    <property type="match status" value="2"/>
</dbReference>
<name>A0ABV8BYT1_9PSEU</name>
<sequence length="157" mass="16969">MVPLILPLDDSRADLAAAGGKGASLARLEQAGLPVPDGFHLTTRAYRERSMEGLLEAFRALGGPVAVRSSATAEDLPGLSFAGQHDTVLDVTEDGLFDARDRAEGAVNPPPVFRRWRVQFTEVSCAWRRAAGARVRAADRSPRSRCWPPRTPAPRPT</sequence>
<evidence type="ECO:0000256" key="12">
    <source>
        <dbReference type="ARBA" id="ARBA00022842"/>
    </source>
</evidence>
<evidence type="ECO:0000256" key="11">
    <source>
        <dbReference type="ARBA" id="ARBA00022840"/>
    </source>
</evidence>
<comment type="cofactor">
    <cofactor evidence="1">
        <name>Mg(2+)</name>
        <dbReference type="ChEBI" id="CHEBI:18420"/>
    </cofactor>
</comment>
<dbReference type="SUPFAM" id="SSF56059">
    <property type="entry name" value="Glutathione synthetase ATP-binding domain-like"/>
    <property type="match status" value="1"/>
</dbReference>
<gene>
    <name evidence="17" type="ORF">ACFOWZ_25585</name>
</gene>
<dbReference type="EC" id="2.7.9.2" evidence="5"/>
<evidence type="ECO:0000256" key="10">
    <source>
        <dbReference type="ARBA" id="ARBA00022777"/>
    </source>
</evidence>
<keyword evidence="11" id="KW-0067">ATP-binding</keyword>
<keyword evidence="9" id="KW-0547">Nucleotide-binding</keyword>
<feature type="domain" description="Pyruvate phosphate dikinase AMP/ATP-binding" evidence="16">
    <location>
        <begin position="59"/>
        <end position="98"/>
    </location>
</feature>
<feature type="region of interest" description="Disordered" evidence="15">
    <location>
        <begin position="138"/>
        <end position="157"/>
    </location>
</feature>
<accession>A0ABV8BYT1</accession>
<protein>
    <recommendedName>
        <fullName evidence="6">Phosphoenolpyruvate synthase</fullName>
        <ecNumber evidence="5">2.7.9.2</ecNumber>
    </recommendedName>
    <alternativeName>
        <fullName evidence="13">Pyruvate, water dikinase</fullName>
    </alternativeName>
</protein>
<evidence type="ECO:0000313" key="17">
    <source>
        <dbReference type="EMBL" id="MFC3894867.1"/>
    </source>
</evidence>
<comment type="pathway">
    <text evidence="3">Carbohydrate biosynthesis; gluconeogenesis.</text>
</comment>
<keyword evidence="10" id="KW-0418">Kinase</keyword>
<evidence type="ECO:0000256" key="3">
    <source>
        <dbReference type="ARBA" id="ARBA00004742"/>
    </source>
</evidence>
<keyword evidence="12" id="KW-0460">Magnesium</keyword>
<dbReference type="EMBL" id="JBHRZI010000021">
    <property type="protein sequence ID" value="MFC3894867.1"/>
    <property type="molecule type" value="Genomic_DNA"/>
</dbReference>
<evidence type="ECO:0000256" key="6">
    <source>
        <dbReference type="ARBA" id="ARBA00021623"/>
    </source>
</evidence>
<dbReference type="PANTHER" id="PTHR43030">
    <property type="entry name" value="PHOSPHOENOLPYRUVATE SYNTHASE"/>
    <property type="match status" value="1"/>
</dbReference>
<keyword evidence="8" id="KW-0479">Metal-binding</keyword>
<evidence type="ECO:0000256" key="1">
    <source>
        <dbReference type="ARBA" id="ARBA00001946"/>
    </source>
</evidence>
<evidence type="ECO:0000256" key="9">
    <source>
        <dbReference type="ARBA" id="ARBA00022741"/>
    </source>
</evidence>
<comment type="function">
    <text evidence="2">Catalyzes the phosphorylation of pyruvate to phosphoenolpyruvate.</text>
</comment>
<dbReference type="PANTHER" id="PTHR43030:SF1">
    <property type="entry name" value="PHOSPHOENOLPYRUVATE SYNTHASE"/>
    <property type="match status" value="1"/>
</dbReference>
<dbReference type="InterPro" id="IPR006319">
    <property type="entry name" value="PEP_synth"/>
</dbReference>
<evidence type="ECO:0000256" key="15">
    <source>
        <dbReference type="SAM" id="MobiDB-lite"/>
    </source>
</evidence>
<dbReference type="InterPro" id="IPR002192">
    <property type="entry name" value="PPDK_AMP/ATP-bd"/>
</dbReference>
<comment type="caution">
    <text evidence="17">The sequence shown here is derived from an EMBL/GenBank/DDBJ whole genome shotgun (WGS) entry which is preliminary data.</text>
</comment>
<keyword evidence="7" id="KW-0808">Transferase</keyword>
<evidence type="ECO:0000256" key="2">
    <source>
        <dbReference type="ARBA" id="ARBA00002988"/>
    </source>
</evidence>
<proteinExistence type="inferred from homology"/>
<evidence type="ECO:0000256" key="8">
    <source>
        <dbReference type="ARBA" id="ARBA00022723"/>
    </source>
</evidence>
<feature type="domain" description="Pyruvate phosphate dikinase AMP/ATP-binding" evidence="16">
    <location>
        <begin position="17"/>
        <end position="53"/>
    </location>
</feature>
<evidence type="ECO:0000313" key="18">
    <source>
        <dbReference type="Proteomes" id="UP001595690"/>
    </source>
</evidence>
<organism evidence="17 18">
    <name type="scientific">Lentzea rhizosphaerae</name>
    <dbReference type="NCBI Taxonomy" id="2041025"/>
    <lineage>
        <taxon>Bacteria</taxon>
        <taxon>Bacillati</taxon>
        <taxon>Actinomycetota</taxon>
        <taxon>Actinomycetes</taxon>
        <taxon>Pseudonocardiales</taxon>
        <taxon>Pseudonocardiaceae</taxon>
        <taxon>Lentzea</taxon>
    </lineage>
</organism>
<evidence type="ECO:0000259" key="16">
    <source>
        <dbReference type="Pfam" id="PF01326"/>
    </source>
</evidence>
<dbReference type="RefSeq" id="WP_382376417.1">
    <property type="nucleotide sequence ID" value="NZ_JBHRZI010000021.1"/>
</dbReference>
<dbReference type="Pfam" id="PF01326">
    <property type="entry name" value="PPDK_N"/>
    <property type="match status" value="2"/>
</dbReference>
<comment type="catalytic activity">
    <reaction evidence="14">
        <text>pyruvate + ATP + H2O = phosphoenolpyruvate + AMP + phosphate + 2 H(+)</text>
        <dbReference type="Rhea" id="RHEA:11364"/>
        <dbReference type="ChEBI" id="CHEBI:15361"/>
        <dbReference type="ChEBI" id="CHEBI:15377"/>
        <dbReference type="ChEBI" id="CHEBI:15378"/>
        <dbReference type="ChEBI" id="CHEBI:30616"/>
        <dbReference type="ChEBI" id="CHEBI:43474"/>
        <dbReference type="ChEBI" id="CHEBI:58702"/>
        <dbReference type="ChEBI" id="CHEBI:456215"/>
        <dbReference type="EC" id="2.7.9.2"/>
    </reaction>
</comment>
<evidence type="ECO:0000256" key="4">
    <source>
        <dbReference type="ARBA" id="ARBA00007837"/>
    </source>
</evidence>
<dbReference type="Proteomes" id="UP001595690">
    <property type="component" value="Unassembled WGS sequence"/>
</dbReference>
<comment type="similarity">
    <text evidence="4">Belongs to the PEP-utilizing enzyme family.</text>
</comment>
<reference evidence="18" key="1">
    <citation type="journal article" date="2019" name="Int. J. Syst. Evol. Microbiol.">
        <title>The Global Catalogue of Microorganisms (GCM) 10K type strain sequencing project: providing services to taxonomists for standard genome sequencing and annotation.</title>
        <authorList>
            <consortium name="The Broad Institute Genomics Platform"/>
            <consortium name="The Broad Institute Genome Sequencing Center for Infectious Disease"/>
            <person name="Wu L."/>
            <person name="Ma J."/>
        </authorList>
    </citation>
    <scope>NUCLEOTIDE SEQUENCE [LARGE SCALE GENOMIC DNA]</scope>
    <source>
        <strain evidence="18">CGMCC 4.7405</strain>
    </source>
</reference>